<dbReference type="GO" id="GO:0006950">
    <property type="term" value="P:response to stress"/>
    <property type="evidence" value="ECO:0007669"/>
    <property type="project" value="TreeGrafter"/>
</dbReference>
<dbReference type="PANTHER" id="PTHR33164:SF101">
    <property type="entry name" value="TRANSCRIPTIONAL REPRESSOR MPRA"/>
    <property type="match status" value="1"/>
</dbReference>
<evidence type="ECO:0000256" key="1">
    <source>
        <dbReference type="SAM" id="Coils"/>
    </source>
</evidence>
<dbReference type="InterPro" id="IPR000835">
    <property type="entry name" value="HTH_MarR-typ"/>
</dbReference>
<dbReference type="SMART" id="SM00347">
    <property type="entry name" value="HTH_MARR"/>
    <property type="match status" value="1"/>
</dbReference>
<feature type="domain" description="HTH marR-type" evidence="2">
    <location>
        <begin position="13"/>
        <end position="148"/>
    </location>
</feature>
<dbReference type="PRINTS" id="PR00598">
    <property type="entry name" value="HTHMARR"/>
</dbReference>
<gene>
    <name evidence="3" type="ORF">GD597_15135</name>
</gene>
<evidence type="ECO:0000313" key="3">
    <source>
        <dbReference type="EMBL" id="NNV56805.1"/>
    </source>
</evidence>
<sequence>MGIEQAIQQKNFRNEYNKAMVNILYTHDWLENNIKKFLATESITPQQYNILRILRGSKEPLSTMQIRERMLDRMSDTSRVVDRMLLKDLVIKKTNETDKRLVDISITAKGIDILDKLDNKNIQLDHIMETLTEEEAKMLNQLLDKLRND</sequence>
<dbReference type="Pfam" id="PF12802">
    <property type="entry name" value="MarR_2"/>
    <property type="match status" value="1"/>
</dbReference>
<feature type="coiled-coil region" evidence="1">
    <location>
        <begin position="114"/>
        <end position="149"/>
    </location>
</feature>
<comment type="caution">
    <text evidence="3">The sequence shown here is derived from an EMBL/GenBank/DDBJ whole genome shotgun (WGS) entry which is preliminary data.</text>
</comment>
<protein>
    <submittedName>
        <fullName evidence="3">Winged helix DNA-binding protein</fullName>
    </submittedName>
</protein>
<dbReference type="InterPro" id="IPR036390">
    <property type="entry name" value="WH_DNA-bd_sf"/>
</dbReference>
<dbReference type="PANTHER" id="PTHR33164">
    <property type="entry name" value="TRANSCRIPTIONAL REGULATOR, MARR FAMILY"/>
    <property type="match status" value="1"/>
</dbReference>
<keyword evidence="3" id="KW-0238">DNA-binding</keyword>
<proteinExistence type="predicted"/>
<dbReference type="EMBL" id="WHPF01000011">
    <property type="protein sequence ID" value="NNV56805.1"/>
    <property type="molecule type" value="Genomic_DNA"/>
</dbReference>
<keyword evidence="1" id="KW-0175">Coiled coil</keyword>
<dbReference type="GO" id="GO:0003677">
    <property type="term" value="F:DNA binding"/>
    <property type="evidence" value="ECO:0007669"/>
    <property type="project" value="UniProtKB-KW"/>
</dbReference>
<reference evidence="3" key="1">
    <citation type="submission" date="2019-10" db="EMBL/GenBank/DDBJ databases">
        <title>Draft genome sequence of Panacibacter sp. KCS-6.</title>
        <authorList>
            <person name="Yim K.J."/>
        </authorList>
    </citation>
    <scope>NUCLEOTIDE SEQUENCE</scope>
    <source>
        <strain evidence="3">KCS-6</strain>
    </source>
</reference>
<dbReference type="Gene3D" id="1.10.10.10">
    <property type="entry name" value="Winged helix-like DNA-binding domain superfamily/Winged helix DNA-binding domain"/>
    <property type="match status" value="1"/>
</dbReference>
<name>A0A8J8FEX8_9BACT</name>
<organism evidence="3 4">
    <name type="scientific">Limnovirga soli</name>
    <dbReference type="NCBI Taxonomy" id="2656915"/>
    <lineage>
        <taxon>Bacteria</taxon>
        <taxon>Pseudomonadati</taxon>
        <taxon>Bacteroidota</taxon>
        <taxon>Chitinophagia</taxon>
        <taxon>Chitinophagales</taxon>
        <taxon>Chitinophagaceae</taxon>
        <taxon>Limnovirga</taxon>
    </lineage>
</organism>
<keyword evidence="4" id="KW-1185">Reference proteome</keyword>
<dbReference type="AlphaFoldDB" id="A0A8J8FEX8"/>
<accession>A0A8J8FEX8</accession>
<dbReference type="PROSITE" id="PS50995">
    <property type="entry name" value="HTH_MARR_2"/>
    <property type="match status" value="1"/>
</dbReference>
<dbReference type="InterPro" id="IPR036388">
    <property type="entry name" value="WH-like_DNA-bd_sf"/>
</dbReference>
<dbReference type="GO" id="GO:0003700">
    <property type="term" value="F:DNA-binding transcription factor activity"/>
    <property type="evidence" value="ECO:0007669"/>
    <property type="project" value="InterPro"/>
</dbReference>
<dbReference type="InterPro" id="IPR039422">
    <property type="entry name" value="MarR/SlyA-like"/>
</dbReference>
<evidence type="ECO:0000259" key="2">
    <source>
        <dbReference type="PROSITE" id="PS50995"/>
    </source>
</evidence>
<dbReference type="Proteomes" id="UP000598971">
    <property type="component" value="Unassembled WGS sequence"/>
</dbReference>
<evidence type="ECO:0000313" key="4">
    <source>
        <dbReference type="Proteomes" id="UP000598971"/>
    </source>
</evidence>
<dbReference type="SUPFAM" id="SSF46785">
    <property type="entry name" value="Winged helix' DNA-binding domain"/>
    <property type="match status" value="1"/>
</dbReference>